<evidence type="ECO:0000256" key="10">
    <source>
        <dbReference type="PROSITE-ProRule" id="PRU00042"/>
    </source>
</evidence>
<evidence type="ECO:0000256" key="2">
    <source>
        <dbReference type="ARBA" id="ARBA00022723"/>
    </source>
</evidence>
<dbReference type="InterPro" id="IPR050331">
    <property type="entry name" value="Zinc_finger"/>
</dbReference>
<keyword evidence="5 11" id="KW-0862">Zinc</keyword>
<dbReference type="FunFam" id="3.30.160.60:FF:002343">
    <property type="entry name" value="Zinc finger protein 33A"/>
    <property type="match status" value="1"/>
</dbReference>
<sequence length="344" mass="39796">MMDISQMCRVCRDESDCLLDIYTEPCASNRVQEPEPVLATMLRECSGCSVNKEDGMPQFICVECAEAVRNAYRLRRQCRKSHKYFDQLRLMMKELDDIEYCLNIKDSIEPQMPVSVIKGGATPETCEPHDREPLLVELVQVKYMSPEPQPMPSPLPDNNEHELAQSDAPIETPDNKSKRRARSYSDNDSWSPDSDLDHEDDDKTWNASIQGKPKRGRGPYRCKLCKQSFIQKQYLVIHMRVHTGERPYKCSLCPRSFAQKGNLQSHTRCHTGERPFGCPNCPKRFRQFGQLQVHNRTHTGEQPFKCSICQQRFKQLNGLQRHMTTHTGEKTRTSSQETKRNKLK</sequence>
<dbReference type="FunFam" id="3.30.160.60:FF:000765">
    <property type="entry name" value="Zinc finger 45-like"/>
    <property type="match status" value="1"/>
</dbReference>
<feature type="domain" description="C2H2-type" evidence="13">
    <location>
        <begin position="276"/>
        <end position="303"/>
    </location>
</feature>
<feature type="domain" description="C2H2-type" evidence="13">
    <location>
        <begin position="248"/>
        <end position="275"/>
    </location>
</feature>
<dbReference type="FunFam" id="3.30.160.60:FF:001732">
    <property type="entry name" value="Zgc:162936"/>
    <property type="match status" value="1"/>
</dbReference>
<dbReference type="Gene3D" id="3.30.160.60">
    <property type="entry name" value="Classic Zinc Finger"/>
    <property type="match status" value="4"/>
</dbReference>
<dbReference type="Pfam" id="PF00096">
    <property type="entry name" value="zf-C2H2"/>
    <property type="match status" value="4"/>
</dbReference>
<dbReference type="PANTHER" id="PTHR16515:SF49">
    <property type="entry name" value="GASTRULA ZINC FINGER PROTEIN XLCGF49.1-LIKE-RELATED"/>
    <property type="match status" value="1"/>
</dbReference>
<feature type="binding site" evidence="11">
    <location>
        <position position="64"/>
    </location>
    <ligand>
        <name>Zn(2+)</name>
        <dbReference type="ChEBI" id="CHEBI:29105"/>
    </ligand>
</feature>
<dbReference type="PROSITE" id="PS00028">
    <property type="entry name" value="ZINC_FINGER_C2H2_1"/>
    <property type="match status" value="4"/>
</dbReference>
<evidence type="ECO:0000256" key="5">
    <source>
        <dbReference type="ARBA" id="ARBA00022833"/>
    </source>
</evidence>
<feature type="region of interest" description="Disordered" evidence="12">
    <location>
        <begin position="323"/>
        <end position="344"/>
    </location>
</feature>
<evidence type="ECO:0000256" key="9">
    <source>
        <dbReference type="ARBA" id="ARBA00023242"/>
    </source>
</evidence>
<dbReference type="RefSeq" id="XP_033160241.1">
    <property type="nucleotide sequence ID" value="XM_033304350.1"/>
</dbReference>
<dbReference type="SMART" id="SM00355">
    <property type="entry name" value="ZnF_C2H2"/>
    <property type="match status" value="5"/>
</dbReference>
<feature type="binding site" evidence="11">
    <location>
        <position position="8"/>
    </location>
    <ligand>
        <name>Zn(2+)</name>
        <dbReference type="ChEBI" id="CHEBI:29105"/>
    </ligand>
</feature>
<dbReference type="InterPro" id="IPR036236">
    <property type="entry name" value="Znf_C2H2_sf"/>
</dbReference>
<feature type="domain" description="C2H2-type" evidence="13">
    <location>
        <begin position="220"/>
        <end position="247"/>
    </location>
</feature>
<dbReference type="GO" id="GO:0005634">
    <property type="term" value="C:nucleus"/>
    <property type="evidence" value="ECO:0007669"/>
    <property type="project" value="UniProtKB-SubCell"/>
</dbReference>
<keyword evidence="2 11" id="KW-0479">Metal-binding</keyword>
<dbReference type="PANTHER" id="PTHR16515">
    <property type="entry name" value="PR DOMAIN ZINC FINGER PROTEIN"/>
    <property type="match status" value="1"/>
</dbReference>
<dbReference type="FunFam" id="3.40.1800.20:FF:000001">
    <property type="entry name" value="zinc finger protein 836"/>
    <property type="match status" value="1"/>
</dbReference>
<dbReference type="SUPFAM" id="SSF57716">
    <property type="entry name" value="Glucocorticoid receptor-like (DNA-binding domain)"/>
    <property type="match status" value="1"/>
</dbReference>
<feature type="region of interest" description="Disordered" evidence="12">
    <location>
        <begin position="166"/>
        <end position="218"/>
    </location>
</feature>
<feature type="domain" description="C2H2-type" evidence="13">
    <location>
        <begin position="304"/>
        <end position="331"/>
    </location>
</feature>
<keyword evidence="6" id="KW-0805">Transcription regulation</keyword>
<organism evidence="15 16">
    <name type="scientific">Drosophila mauritiana</name>
    <name type="common">Fruit fly</name>
    <dbReference type="NCBI Taxonomy" id="7226"/>
    <lineage>
        <taxon>Eukaryota</taxon>
        <taxon>Metazoa</taxon>
        <taxon>Ecdysozoa</taxon>
        <taxon>Arthropoda</taxon>
        <taxon>Hexapoda</taxon>
        <taxon>Insecta</taxon>
        <taxon>Pterygota</taxon>
        <taxon>Neoptera</taxon>
        <taxon>Endopterygota</taxon>
        <taxon>Diptera</taxon>
        <taxon>Brachycera</taxon>
        <taxon>Muscomorpha</taxon>
        <taxon>Ephydroidea</taxon>
        <taxon>Drosophilidae</taxon>
        <taxon>Drosophila</taxon>
        <taxon>Sophophora</taxon>
    </lineage>
</organism>
<dbReference type="GO" id="GO:0005694">
    <property type="term" value="C:chromosome"/>
    <property type="evidence" value="ECO:0007669"/>
    <property type="project" value="UniProtKB-ARBA"/>
</dbReference>
<dbReference type="InterPro" id="IPR013087">
    <property type="entry name" value="Znf_C2H2_type"/>
</dbReference>
<evidence type="ECO:0000256" key="3">
    <source>
        <dbReference type="ARBA" id="ARBA00022737"/>
    </source>
</evidence>
<evidence type="ECO:0000259" key="14">
    <source>
        <dbReference type="PROSITE" id="PS51915"/>
    </source>
</evidence>
<dbReference type="GeneID" id="117141062"/>
<evidence type="ECO:0000256" key="7">
    <source>
        <dbReference type="ARBA" id="ARBA00023125"/>
    </source>
</evidence>
<evidence type="ECO:0000259" key="13">
    <source>
        <dbReference type="PROSITE" id="PS50157"/>
    </source>
</evidence>
<gene>
    <name evidence="16" type="primary">LOC117141062</name>
</gene>
<accession>A0A6P8KAR1</accession>
<dbReference type="GO" id="GO:0045893">
    <property type="term" value="P:positive regulation of DNA-templated transcription"/>
    <property type="evidence" value="ECO:0007669"/>
    <property type="project" value="UniProtKB-ARBA"/>
</dbReference>
<feature type="binding site" evidence="11">
    <location>
        <position position="11"/>
    </location>
    <ligand>
        <name>Zn(2+)</name>
        <dbReference type="ChEBI" id="CHEBI:29105"/>
    </ligand>
</feature>
<evidence type="ECO:0000313" key="16">
    <source>
        <dbReference type="RefSeq" id="XP_033160241.1"/>
    </source>
</evidence>
<dbReference type="GO" id="GO:0008270">
    <property type="term" value="F:zinc ion binding"/>
    <property type="evidence" value="ECO:0007669"/>
    <property type="project" value="UniProtKB-UniRule"/>
</dbReference>
<protein>
    <submittedName>
        <fullName evidence="16">Zinc finger protein 677</fullName>
    </submittedName>
</protein>
<dbReference type="PROSITE" id="PS51915">
    <property type="entry name" value="ZAD"/>
    <property type="match status" value="1"/>
</dbReference>
<proteinExistence type="predicted"/>
<feature type="compositionally biased region" description="Basic and acidic residues" evidence="12">
    <location>
        <begin position="327"/>
        <end position="344"/>
    </location>
</feature>
<keyword evidence="15" id="KW-1185">Reference proteome</keyword>
<feature type="binding site" evidence="11">
    <location>
        <position position="61"/>
    </location>
    <ligand>
        <name>Zn(2+)</name>
        <dbReference type="ChEBI" id="CHEBI:29105"/>
    </ligand>
</feature>
<evidence type="ECO:0000256" key="4">
    <source>
        <dbReference type="ARBA" id="ARBA00022771"/>
    </source>
</evidence>
<keyword evidence="7" id="KW-0238">DNA-binding</keyword>
<dbReference type="Proteomes" id="UP000515162">
    <property type="component" value="Chromosome 3L"/>
</dbReference>
<evidence type="ECO:0000313" key="15">
    <source>
        <dbReference type="Proteomes" id="UP000515162"/>
    </source>
</evidence>
<dbReference type="Gene3D" id="3.40.1800.20">
    <property type="match status" value="1"/>
</dbReference>
<keyword evidence="3" id="KW-0677">Repeat</keyword>
<evidence type="ECO:0000256" key="8">
    <source>
        <dbReference type="ARBA" id="ARBA00023163"/>
    </source>
</evidence>
<dbReference type="SUPFAM" id="SSF57667">
    <property type="entry name" value="beta-beta-alpha zinc fingers"/>
    <property type="match status" value="2"/>
</dbReference>
<dbReference type="AlphaFoldDB" id="A0A6P8KAR1"/>
<comment type="subcellular location">
    <subcellularLocation>
        <location evidence="1">Nucleus</location>
    </subcellularLocation>
</comment>
<keyword evidence="9" id="KW-0539">Nucleus</keyword>
<dbReference type="Pfam" id="PF07776">
    <property type="entry name" value="zf-AD"/>
    <property type="match status" value="1"/>
</dbReference>
<reference evidence="16" key="1">
    <citation type="submission" date="2025-08" db="UniProtKB">
        <authorList>
            <consortium name="RefSeq"/>
        </authorList>
    </citation>
    <scope>IDENTIFICATION</scope>
    <source>
        <strain evidence="16">Mau12</strain>
        <tissue evidence="16">Whole Body</tissue>
    </source>
</reference>
<dbReference type="FunFam" id="3.30.160.60:FF:003652">
    <property type="match status" value="1"/>
</dbReference>
<keyword evidence="8" id="KW-0804">Transcription</keyword>
<dbReference type="InterPro" id="IPR012934">
    <property type="entry name" value="Znf_AD"/>
</dbReference>
<evidence type="ECO:0000256" key="1">
    <source>
        <dbReference type="ARBA" id="ARBA00004123"/>
    </source>
</evidence>
<name>A0A6P8KAR1_DROMA</name>
<evidence type="ECO:0000256" key="6">
    <source>
        <dbReference type="ARBA" id="ARBA00023015"/>
    </source>
</evidence>
<dbReference type="SMART" id="SM00868">
    <property type="entry name" value="zf-AD"/>
    <property type="match status" value="1"/>
</dbReference>
<dbReference type="GO" id="GO:0043565">
    <property type="term" value="F:sequence-specific DNA binding"/>
    <property type="evidence" value="ECO:0007669"/>
    <property type="project" value="UniProtKB-ARBA"/>
</dbReference>
<evidence type="ECO:0000256" key="11">
    <source>
        <dbReference type="PROSITE-ProRule" id="PRU01263"/>
    </source>
</evidence>
<dbReference type="PROSITE" id="PS50157">
    <property type="entry name" value="ZINC_FINGER_C2H2_2"/>
    <property type="match status" value="4"/>
</dbReference>
<feature type="domain" description="ZAD" evidence="14">
    <location>
        <begin position="6"/>
        <end position="88"/>
    </location>
</feature>
<keyword evidence="4 10" id="KW-0863">Zinc-finger</keyword>
<evidence type="ECO:0000256" key="12">
    <source>
        <dbReference type="SAM" id="MobiDB-lite"/>
    </source>
</evidence>